<feature type="signal peptide" evidence="3">
    <location>
        <begin position="1"/>
        <end position="25"/>
    </location>
</feature>
<feature type="binding site" evidence="1">
    <location>
        <position position="694"/>
    </location>
    <ligand>
        <name>Zn(2+)</name>
        <dbReference type="ChEBI" id="CHEBI:29105"/>
        <note>catalytic</note>
    </ligand>
</feature>
<dbReference type="EMBL" id="JAACNO010000267">
    <property type="protein sequence ID" value="KAF4148491.1"/>
    <property type="molecule type" value="Genomic_DNA"/>
</dbReference>
<dbReference type="Pfam" id="PF01400">
    <property type="entry name" value="Astacin"/>
    <property type="match status" value="1"/>
</dbReference>
<proteinExistence type="predicted"/>
<dbReference type="PANTHER" id="PTHR10127">
    <property type="entry name" value="DISCOIDIN, CUB, EGF, LAMININ , AND ZINC METALLOPROTEASE DOMAIN CONTAINING"/>
    <property type="match status" value="1"/>
</dbReference>
<feature type="chain" id="PRO_5035819217" evidence="3">
    <location>
        <begin position="26"/>
        <end position="910"/>
    </location>
</feature>
<dbReference type="InterPro" id="IPR024079">
    <property type="entry name" value="MetalloPept_cat_dom_sf"/>
</dbReference>
<comment type="cofactor">
    <cofactor evidence="1">
        <name>Zn(2+)</name>
        <dbReference type="ChEBI" id="CHEBI:29105"/>
    </cofactor>
    <text evidence="1">Binds 1 zinc ion per subunit.</text>
</comment>
<dbReference type="PANTHER" id="PTHR10127:SF850">
    <property type="entry name" value="METALLOENDOPEPTIDASE"/>
    <property type="match status" value="1"/>
</dbReference>
<keyword evidence="2" id="KW-0812">Transmembrane</keyword>
<dbReference type="Gene3D" id="3.40.390.10">
    <property type="entry name" value="Collagenase (Catalytic Domain)"/>
    <property type="match status" value="1"/>
</dbReference>
<dbReference type="SMART" id="SM00235">
    <property type="entry name" value="ZnMc"/>
    <property type="match status" value="1"/>
</dbReference>
<feature type="transmembrane region" description="Helical" evidence="2">
    <location>
        <begin position="861"/>
        <end position="881"/>
    </location>
</feature>
<dbReference type="Proteomes" id="UP000704712">
    <property type="component" value="Unassembled WGS sequence"/>
</dbReference>
<reference evidence="5" key="1">
    <citation type="submission" date="2020-03" db="EMBL/GenBank/DDBJ databases">
        <title>Hybrid Assembly of Korean Phytophthora infestans isolates.</title>
        <authorList>
            <person name="Prokchorchik M."/>
            <person name="Lee Y."/>
            <person name="Seo J."/>
            <person name="Cho J.-H."/>
            <person name="Park Y.-E."/>
            <person name="Jang D.-C."/>
            <person name="Im J.-S."/>
            <person name="Choi J.-G."/>
            <person name="Park H.-J."/>
            <person name="Lee G.-B."/>
            <person name="Lee Y.-G."/>
            <person name="Hong S.-Y."/>
            <person name="Cho K."/>
            <person name="Sohn K.H."/>
        </authorList>
    </citation>
    <scope>NUCLEOTIDE SEQUENCE</scope>
    <source>
        <strain evidence="5">KR_2_A2</strain>
    </source>
</reference>
<gene>
    <name evidence="5" type="ORF">GN958_ATG02332</name>
</gene>
<dbReference type="GO" id="GO:0004222">
    <property type="term" value="F:metalloendopeptidase activity"/>
    <property type="evidence" value="ECO:0007669"/>
    <property type="project" value="InterPro"/>
</dbReference>
<organism evidence="5 6">
    <name type="scientific">Phytophthora infestans</name>
    <name type="common">Potato late blight agent</name>
    <name type="synonym">Botrytis infestans</name>
    <dbReference type="NCBI Taxonomy" id="4787"/>
    <lineage>
        <taxon>Eukaryota</taxon>
        <taxon>Sar</taxon>
        <taxon>Stramenopiles</taxon>
        <taxon>Oomycota</taxon>
        <taxon>Peronosporomycetes</taxon>
        <taxon>Peronosporales</taxon>
        <taxon>Peronosporaceae</taxon>
        <taxon>Phytophthora</taxon>
    </lineage>
</organism>
<name>A0A8S9V6K9_PHYIN</name>
<dbReference type="AlphaFoldDB" id="A0A8S9V6K9"/>
<accession>A0A8S9V6K9</accession>
<evidence type="ECO:0000256" key="2">
    <source>
        <dbReference type="SAM" id="Phobius"/>
    </source>
</evidence>
<feature type="domain" description="Peptidase M12A" evidence="4">
    <location>
        <begin position="583"/>
        <end position="809"/>
    </location>
</feature>
<evidence type="ECO:0000259" key="4">
    <source>
        <dbReference type="PROSITE" id="PS51864"/>
    </source>
</evidence>
<keyword evidence="1" id="KW-0862">Zinc</keyword>
<comment type="caution">
    <text evidence="5">The sequence shown here is derived from an EMBL/GenBank/DDBJ whole genome shotgun (WGS) entry which is preliminary data.</text>
</comment>
<keyword evidence="1" id="KW-0479">Metal-binding</keyword>
<dbReference type="PROSITE" id="PS51864">
    <property type="entry name" value="ASTACIN"/>
    <property type="match status" value="1"/>
</dbReference>
<dbReference type="SUPFAM" id="SSF55486">
    <property type="entry name" value="Metalloproteases ('zincins'), catalytic domain"/>
    <property type="match status" value="1"/>
</dbReference>
<dbReference type="GO" id="GO:0008270">
    <property type="term" value="F:zinc ion binding"/>
    <property type="evidence" value="ECO:0007669"/>
    <property type="project" value="UniProtKB-UniRule"/>
</dbReference>
<keyword evidence="2" id="KW-0472">Membrane</keyword>
<dbReference type="InterPro" id="IPR006026">
    <property type="entry name" value="Peptidase_Metallo"/>
</dbReference>
<evidence type="ECO:0000313" key="6">
    <source>
        <dbReference type="Proteomes" id="UP000704712"/>
    </source>
</evidence>
<sequence>MLVRLSSVVCALGLVGWSALPSVQAAFYVCPEGCAAMLLPRDMDMIDDCICDDGVDTTAEEAAADARDTGQFICKGRYKSKRGAPVPSSFVDCDCYHPYEKDPKTLECVLNGCPRAGNYEPKPDVQQVESLADCTCTRPFIKVETSGQCVRGDEAQAPTRAYKCPPNSTPTPDISPQSFADCHCSWGFVRNSLEACEREHAAYVCPVNSIKRSDLPIGERPRGFFDCECLSTGDYHRDEETHACWPVSQMQARKAKRKHSHVRENEADEYANFEVVDRDATAYTCPPFSRAVATVPHSIEQCQCIPGYAWKMPDMTCVRTSAYKCPEHTYKRSKLRNSEVETGFEDCACARGYFLDAVAQRCVPWMLANSNACPPFAVLTQWPLQSNANCKCVYGLNETILEEQEEAQRAAKDEPIVKKRKKACNTRPVDDTRPDFSQCPQDSMATTWPVEAADGCTCLSGFEMATLSEIEVSRGVGDGFRCVASKEKSVLADEAAAACRAPGVIHSLSGECRLPIEEIPEKKPSNKKPEGVLFKGIEYHYELVDDTIMVIQGDVAVGERFVWDDVDPDDPEEVTTRIEHVLHGYYDSGRDHRWPHEKLCFQVDGSARSYLRTLLSATEHITHATGFKFHRCAGDNCRTDMSCRSHDYVVVQGVKASCYSFIGRIGGPQRLGVSADCGLGNVVHVLLHAVGLRHAVDRPDREEHVRIAWECIPESKRSYFVVEEMSAAPTTRAKDRVLDPPPYDLFSIMHHPVDAFVHSDSDDTKPQWCPSIVPLIAEDDKRLAVMKDMGQRERMTTTDVKSVWALYPGLKKKHHDRQKSGESGEAQVEELHDSFLHTDEETVETEAAAYGGQQRGFGQRLVSFLGAVATLVGFGAMLAFITTELRRRALLSSGDDYFYEAPLIDSKNDI</sequence>
<evidence type="ECO:0000313" key="5">
    <source>
        <dbReference type="EMBL" id="KAF4148491.1"/>
    </source>
</evidence>
<dbReference type="GO" id="GO:0006508">
    <property type="term" value="P:proteolysis"/>
    <property type="evidence" value="ECO:0007669"/>
    <property type="project" value="InterPro"/>
</dbReference>
<comment type="caution">
    <text evidence="1">Lacks conserved residue(s) required for the propagation of feature annotation.</text>
</comment>
<keyword evidence="3" id="KW-0732">Signal</keyword>
<feature type="binding site" evidence="1">
    <location>
        <position position="684"/>
    </location>
    <ligand>
        <name>Zn(2+)</name>
        <dbReference type="ChEBI" id="CHEBI:29105"/>
        <note>catalytic</note>
    </ligand>
</feature>
<keyword evidence="2" id="KW-1133">Transmembrane helix</keyword>
<evidence type="ECO:0000256" key="1">
    <source>
        <dbReference type="PROSITE-ProRule" id="PRU01211"/>
    </source>
</evidence>
<dbReference type="InterPro" id="IPR001506">
    <property type="entry name" value="Peptidase_M12A"/>
</dbReference>
<protein>
    <submittedName>
        <fullName evidence="5">Astacin (Peptidase family M12A)</fullName>
    </submittedName>
</protein>
<feature type="binding site" evidence="1">
    <location>
        <position position="688"/>
    </location>
    <ligand>
        <name>Zn(2+)</name>
        <dbReference type="ChEBI" id="CHEBI:29105"/>
        <note>catalytic</note>
    </ligand>
</feature>
<evidence type="ECO:0000256" key="3">
    <source>
        <dbReference type="SAM" id="SignalP"/>
    </source>
</evidence>